<sequence>MFPDLSALCERSLPGNSEDMPPIGAFQFGATDIDRVARRNPDHADWIYHSPRRPLQGRLGIEADYSVLGGTPRTATIGTSEPLSREVLDGIELVPYNRTVRAASVAKTLLVEWESVPNLASVVEDGRDAQKVRVLTEVPEHEGFRSVMRFLPSACPAGHVTLQRTDPYSTRPNSLLSGVQTLLRGGVRMVSPSIADTIIRRWMDEGATVPI</sequence>
<proteinExistence type="predicted"/>
<organism evidence="1 2">
    <name type="scientific">Salinibacter ruber</name>
    <dbReference type="NCBI Taxonomy" id="146919"/>
    <lineage>
        <taxon>Bacteria</taxon>
        <taxon>Pseudomonadati</taxon>
        <taxon>Rhodothermota</taxon>
        <taxon>Rhodothermia</taxon>
        <taxon>Rhodothermales</taxon>
        <taxon>Salinibacteraceae</taxon>
        <taxon>Salinibacter</taxon>
    </lineage>
</organism>
<dbReference type="EMBL" id="JANUAE010000004">
    <property type="protein sequence ID" value="MCS3709803.1"/>
    <property type="molecule type" value="Genomic_DNA"/>
</dbReference>
<accession>A0A9X2QCF0</accession>
<reference evidence="1" key="1">
    <citation type="submission" date="2022-08" db="EMBL/GenBank/DDBJ databases">
        <title>Genomic Encyclopedia of Type Strains, Phase V (KMG-V): Genome sequencing to study the core and pangenomes of soil and plant-associated prokaryotes.</title>
        <authorList>
            <person name="Whitman W."/>
        </authorList>
    </citation>
    <scope>NUCLEOTIDE SEQUENCE</scope>
    <source>
        <strain evidence="1">SP3049</strain>
    </source>
</reference>
<dbReference type="AlphaFoldDB" id="A0A9X2QCF0"/>
<comment type="caution">
    <text evidence="1">The sequence shown here is derived from an EMBL/GenBank/DDBJ whole genome shotgun (WGS) entry which is preliminary data.</text>
</comment>
<protein>
    <submittedName>
        <fullName evidence="1">Uncharacterized protein</fullName>
    </submittedName>
</protein>
<evidence type="ECO:0000313" key="2">
    <source>
        <dbReference type="Proteomes" id="UP001155057"/>
    </source>
</evidence>
<evidence type="ECO:0000313" key="1">
    <source>
        <dbReference type="EMBL" id="MCS3709803.1"/>
    </source>
</evidence>
<gene>
    <name evidence="1" type="ORF">GGP61_001407</name>
</gene>
<dbReference type="Proteomes" id="UP001155057">
    <property type="component" value="Unassembled WGS sequence"/>
</dbReference>
<dbReference type="RefSeq" id="WP_259123664.1">
    <property type="nucleotide sequence ID" value="NZ_JANTZO010000005.1"/>
</dbReference>
<name>A0A9X2QCF0_9BACT</name>